<protein>
    <recommendedName>
        <fullName evidence="4">Small hydrophilic protein</fullName>
    </recommendedName>
</protein>
<feature type="compositionally biased region" description="Basic and acidic residues" evidence="1">
    <location>
        <begin position="31"/>
        <end position="43"/>
    </location>
</feature>
<evidence type="ECO:0008006" key="4">
    <source>
        <dbReference type="Google" id="ProtNLM"/>
    </source>
</evidence>
<evidence type="ECO:0000256" key="1">
    <source>
        <dbReference type="SAM" id="MobiDB-lite"/>
    </source>
</evidence>
<dbReference type="Proteomes" id="UP001500827">
    <property type="component" value="Unassembled WGS sequence"/>
</dbReference>
<sequence>MSDPKKRAERRKQHTAEIEASQDSLRQSIAETERLVGESDEMLRRHRKECDDDDA</sequence>
<organism evidence="2 3">
    <name type="scientific">Sphingomonas limnosediminicola</name>
    <dbReference type="NCBI Taxonomy" id="940133"/>
    <lineage>
        <taxon>Bacteria</taxon>
        <taxon>Pseudomonadati</taxon>
        <taxon>Pseudomonadota</taxon>
        <taxon>Alphaproteobacteria</taxon>
        <taxon>Sphingomonadales</taxon>
        <taxon>Sphingomonadaceae</taxon>
        <taxon>Sphingomonas</taxon>
    </lineage>
</organism>
<gene>
    <name evidence="2" type="ORF">GCM10022276_27360</name>
</gene>
<proteinExistence type="predicted"/>
<keyword evidence="3" id="KW-1185">Reference proteome</keyword>
<name>A0ABP7LSA3_9SPHN</name>
<feature type="region of interest" description="Disordered" evidence="1">
    <location>
        <begin position="1"/>
        <end position="55"/>
    </location>
</feature>
<dbReference type="EMBL" id="BAABBM010000001">
    <property type="protein sequence ID" value="GAA3907444.1"/>
    <property type="molecule type" value="Genomic_DNA"/>
</dbReference>
<accession>A0ABP7LSA3</accession>
<feature type="compositionally biased region" description="Polar residues" evidence="1">
    <location>
        <begin position="21"/>
        <end position="30"/>
    </location>
</feature>
<evidence type="ECO:0000313" key="2">
    <source>
        <dbReference type="EMBL" id="GAA3907444.1"/>
    </source>
</evidence>
<reference evidence="3" key="1">
    <citation type="journal article" date="2019" name="Int. J. Syst. Evol. Microbiol.">
        <title>The Global Catalogue of Microorganisms (GCM) 10K type strain sequencing project: providing services to taxonomists for standard genome sequencing and annotation.</title>
        <authorList>
            <consortium name="The Broad Institute Genomics Platform"/>
            <consortium name="The Broad Institute Genome Sequencing Center for Infectious Disease"/>
            <person name="Wu L."/>
            <person name="Ma J."/>
        </authorList>
    </citation>
    <scope>NUCLEOTIDE SEQUENCE [LARGE SCALE GENOMIC DNA]</scope>
    <source>
        <strain evidence="3">JCM 17543</strain>
    </source>
</reference>
<evidence type="ECO:0000313" key="3">
    <source>
        <dbReference type="Proteomes" id="UP001500827"/>
    </source>
</evidence>
<comment type="caution">
    <text evidence="2">The sequence shown here is derived from an EMBL/GenBank/DDBJ whole genome shotgun (WGS) entry which is preliminary data.</text>
</comment>